<accession>A0AA37JMD3</accession>
<reference evidence="2" key="1">
    <citation type="submission" date="2022-01" db="EMBL/GenBank/DDBJ databases">
        <title>Novel bile acid biosynthetic pathways are enriched in the microbiome of centenarians.</title>
        <authorList>
            <person name="Sato Y."/>
            <person name="Atarashi K."/>
            <person name="Plichta R.D."/>
            <person name="Arai Y."/>
            <person name="Sasajima S."/>
            <person name="Kearney M.S."/>
            <person name="Suda W."/>
            <person name="Takeshita K."/>
            <person name="Sasaki T."/>
            <person name="Okamoto S."/>
            <person name="Skelly N.A."/>
            <person name="Okamura Y."/>
            <person name="Vlamakis H."/>
            <person name="Li Y."/>
            <person name="Tanoue T."/>
            <person name="Takei H."/>
            <person name="Nittono H."/>
            <person name="Narushima S."/>
            <person name="Irie J."/>
            <person name="Itoh H."/>
            <person name="Moriya K."/>
            <person name="Sugiura Y."/>
            <person name="Suematsu M."/>
            <person name="Moritoki N."/>
            <person name="Shibata S."/>
            <person name="Littman R.D."/>
            <person name="Fischbach A.M."/>
            <person name="Uwamino Y."/>
            <person name="Inoue T."/>
            <person name="Honda A."/>
            <person name="Hattori M."/>
            <person name="Murai T."/>
            <person name="Xavier J.R."/>
            <person name="Hirose N."/>
            <person name="Honda K."/>
        </authorList>
    </citation>
    <scope>NUCLEOTIDE SEQUENCE</scope>
    <source>
        <strain evidence="2">CE91-St55</strain>
    </source>
</reference>
<feature type="transmembrane region" description="Helical" evidence="1">
    <location>
        <begin position="80"/>
        <end position="98"/>
    </location>
</feature>
<evidence type="ECO:0000313" key="2">
    <source>
        <dbReference type="EMBL" id="GKH02777.1"/>
    </source>
</evidence>
<dbReference type="EMBL" id="BQNJ01000002">
    <property type="protein sequence ID" value="GKH02777.1"/>
    <property type="molecule type" value="Genomic_DNA"/>
</dbReference>
<keyword evidence="1" id="KW-0472">Membrane</keyword>
<evidence type="ECO:0000313" key="3">
    <source>
        <dbReference type="Proteomes" id="UP001055091"/>
    </source>
</evidence>
<gene>
    <name evidence="2" type="ORF">CE91St55_47580</name>
</gene>
<keyword evidence="1" id="KW-1133">Transmembrane helix</keyword>
<organism evidence="2 3">
    <name type="scientific">Hungatella hathewayi</name>
    <dbReference type="NCBI Taxonomy" id="154046"/>
    <lineage>
        <taxon>Bacteria</taxon>
        <taxon>Bacillati</taxon>
        <taxon>Bacillota</taxon>
        <taxon>Clostridia</taxon>
        <taxon>Lachnospirales</taxon>
        <taxon>Lachnospiraceae</taxon>
        <taxon>Hungatella</taxon>
    </lineage>
</organism>
<keyword evidence="1" id="KW-0812">Transmembrane</keyword>
<feature type="transmembrane region" description="Helical" evidence="1">
    <location>
        <begin position="37"/>
        <end position="59"/>
    </location>
</feature>
<dbReference type="RefSeq" id="WP_118040184.1">
    <property type="nucleotide sequence ID" value="NZ_BQNJ01000002.1"/>
</dbReference>
<dbReference type="Proteomes" id="UP001055091">
    <property type="component" value="Unassembled WGS sequence"/>
</dbReference>
<dbReference type="AlphaFoldDB" id="A0AA37JMD3"/>
<proteinExistence type="predicted"/>
<name>A0AA37JMD3_9FIRM</name>
<feature type="transmembrane region" description="Helical" evidence="1">
    <location>
        <begin position="110"/>
        <end position="133"/>
    </location>
</feature>
<comment type="caution">
    <text evidence="2">The sequence shown here is derived from an EMBL/GenBank/DDBJ whole genome shotgun (WGS) entry which is preliminary data.</text>
</comment>
<evidence type="ECO:0000256" key="1">
    <source>
        <dbReference type="SAM" id="Phobius"/>
    </source>
</evidence>
<feature type="transmembrane region" description="Helical" evidence="1">
    <location>
        <begin position="7"/>
        <end position="31"/>
    </location>
</feature>
<protein>
    <submittedName>
        <fullName evidence="2">Uncharacterized protein</fullName>
    </submittedName>
</protein>
<sequence>MKIKKNYLLLLAGIVWLTAGFNILRIGIISYKSYVTLFHLALSAAVFFLFWFMVFGKLVRRHTDRIVRYEEEMQFILKFFDRKSFIIMAFMMTFGIGLRTSGLCPDIFIAVFYSGLGTALVLAGLAFTGNYIIQAAGNRQHNPE</sequence>